<evidence type="ECO:0000256" key="5">
    <source>
        <dbReference type="ARBA" id="ARBA00022679"/>
    </source>
</evidence>
<dbReference type="AlphaFoldDB" id="A0A914XKQ7"/>
<dbReference type="GO" id="GO:0005634">
    <property type="term" value="C:nucleus"/>
    <property type="evidence" value="ECO:0007669"/>
    <property type="project" value="TreeGrafter"/>
</dbReference>
<dbReference type="PROSITE" id="PS01331">
    <property type="entry name" value="THYMIDYLATE_KINASE"/>
    <property type="match status" value="1"/>
</dbReference>
<proteinExistence type="inferred from homology"/>
<dbReference type="GO" id="GO:0005524">
    <property type="term" value="F:ATP binding"/>
    <property type="evidence" value="ECO:0007669"/>
    <property type="project" value="UniProtKB-KW"/>
</dbReference>
<keyword evidence="6" id="KW-0545">Nucleotide biosynthesis</keyword>
<protein>
    <recommendedName>
        <fullName evidence="4">Thymidylate kinase</fullName>
        <ecNumber evidence="3">2.7.4.9</ecNumber>
    </recommendedName>
</protein>
<dbReference type="InterPro" id="IPR039430">
    <property type="entry name" value="Thymidylate_kin-like_dom"/>
</dbReference>
<evidence type="ECO:0000256" key="6">
    <source>
        <dbReference type="ARBA" id="ARBA00022727"/>
    </source>
</evidence>
<dbReference type="GO" id="GO:0006233">
    <property type="term" value="P:dTDP biosynthetic process"/>
    <property type="evidence" value="ECO:0007669"/>
    <property type="project" value="InterPro"/>
</dbReference>
<dbReference type="PANTHER" id="PTHR10344">
    <property type="entry name" value="THYMIDYLATE KINASE"/>
    <property type="match status" value="1"/>
</dbReference>
<dbReference type="Proteomes" id="UP000887566">
    <property type="component" value="Unplaced"/>
</dbReference>
<evidence type="ECO:0000256" key="7">
    <source>
        <dbReference type="ARBA" id="ARBA00022741"/>
    </source>
</evidence>
<keyword evidence="9" id="KW-0067">ATP-binding</keyword>
<evidence type="ECO:0000256" key="3">
    <source>
        <dbReference type="ARBA" id="ARBA00012980"/>
    </source>
</evidence>
<dbReference type="EC" id="2.7.4.9" evidence="3"/>
<comment type="similarity">
    <text evidence="2">Belongs to the thymidylate kinase family.</text>
</comment>
<evidence type="ECO:0000259" key="10">
    <source>
        <dbReference type="Pfam" id="PF02223"/>
    </source>
</evidence>
<dbReference type="InterPro" id="IPR018095">
    <property type="entry name" value="Thymidylate_kin_CS"/>
</dbReference>
<dbReference type="GO" id="GO:0005739">
    <property type="term" value="C:mitochondrion"/>
    <property type="evidence" value="ECO:0007669"/>
    <property type="project" value="TreeGrafter"/>
</dbReference>
<dbReference type="InterPro" id="IPR027417">
    <property type="entry name" value="P-loop_NTPase"/>
</dbReference>
<name>A0A914XKQ7_9BILA</name>
<dbReference type="GO" id="GO:0006235">
    <property type="term" value="P:dTTP biosynthetic process"/>
    <property type="evidence" value="ECO:0007669"/>
    <property type="project" value="TreeGrafter"/>
</dbReference>
<feature type="domain" description="Thymidylate kinase-like" evidence="10">
    <location>
        <begin position="16"/>
        <end position="192"/>
    </location>
</feature>
<dbReference type="FunFam" id="3.40.50.300:FF:000679">
    <property type="entry name" value="Thymidylate kinase"/>
    <property type="match status" value="1"/>
</dbReference>
<dbReference type="PANTHER" id="PTHR10344:SF1">
    <property type="entry name" value="THYMIDYLATE KINASE"/>
    <property type="match status" value="1"/>
</dbReference>
<accession>A0A914XKQ7</accession>
<sequence>MVATGSSPGRGALIVFEGCDRSGKTTQTQKLFDCLVAMGRKVELWRFPERTTGVGKMIDEYLKSGNNLPDEAIHLLFSANRWETAPLLKSKLAAGVTIITDRYAYSGVAFSAAKGLDLNWCKSPDIGLPLPDCVVFCDLHPEKAAKRGGFGEERYENIDMQLKVYHQFQKLRQSDWKVVDASQSVDDMHEEIKTLALEAMDHCTSKPQQRSLWSATTTTNEIHQ</sequence>
<dbReference type="Pfam" id="PF02223">
    <property type="entry name" value="Thymidylate_kin"/>
    <property type="match status" value="1"/>
</dbReference>
<evidence type="ECO:0000256" key="8">
    <source>
        <dbReference type="ARBA" id="ARBA00022777"/>
    </source>
</evidence>
<evidence type="ECO:0000256" key="2">
    <source>
        <dbReference type="ARBA" id="ARBA00009776"/>
    </source>
</evidence>
<keyword evidence="8" id="KW-0418">Kinase</keyword>
<evidence type="ECO:0000256" key="4">
    <source>
        <dbReference type="ARBA" id="ARBA00017144"/>
    </source>
</evidence>
<keyword evidence="11" id="KW-1185">Reference proteome</keyword>
<dbReference type="GO" id="GO:0004550">
    <property type="term" value="F:nucleoside diphosphate kinase activity"/>
    <property type="evidence" value="ECO:0007669"/>
    <property type="project" value="TreeGrafter"/>
</dbReference>
<dbReference type="HAMAP" id="MF_00165">
    <property type="entry name" value="Thymidylate_kinase"/>
    <property type="match status" value="1"/>
</dbReference>
<evidence type="ECO:0000313" key="12">
    <source>
        <dbReference type="WBParaSite" id="PSAMB.scaffold8733size5861.g31708.t1"/>
    </source>
</evidence>
<comment type="pathway">
    <text evidence="1">Pyrimidine metabolism; dTTP biosynthesis.</text>
</comment>
<dbReference type="WBParaSite" id="PSAMB.scaffold8733size5861.g31708.t1">
    <property type="protein sequence ID" value="PSAMB.scaffold8733size5861.g31708.t1"/>
    <property type="gene ID" value="PSAMB.scaffold8733size5861.g31708"/>
</dbReference>
<evidence type="ECO:0000256" key="1">
    <source>
        <dbReference type="ARBA" id="ARBA00004992"/>
    </source>
</evidence>
<dbReference type="SUPFAM" id="SSF52540">
    <property type="entry name" value="P-loop containing nucleoside triphosphate hydrolases"/>
    <property type="match status" value="1"/>
</dbReference>
<dbReference type="Gene3D" id="3.40.50.300">
    <property type="entry name" value="P-loop containing nucleotide triphosphate hydrolases"/>
    <property type="match status" value="1"/>
</dbReference>
<dbReference type="GO" id="GO:0004798">
    <property type="term" value="F:dTMP kinase activity"/>
    <property type="evidence" value="ECO:0007669"/>
    <property type="project" value="UniProtKB-EC"/>
</dbReference>
<evidence type="ECO:0000256" key="9">
    <source>
        <dbReference type="ARBA" id="ARBA00022840"/>
    </source>
</evidence>
<evidence type="ECO:0000313" key="11">
    <source>
        <dbReference type="Proteomes" id="UP000887566"/>
    </source>
</evidence>
<keyword evidence="5" id="KW-0808">Transferase</keyword>
<reference evidence="12" key="1">
    <citation type="submission" date="2022-11" db="UniProtKB">
        <authorList>
            <consortium name="WormBaseParasite"/>
        </authorList>
    </citation>
    <scope>IDENTIFICATION</scope>
</reference>
<dbReference type="CDD" id="cd01672">
    <property type="entry name" value="TMPK"/>
    <property type="match status" value="1"/>
</dbReference>
<organism evidence="11 12">
    <name type="scientific">Plectus sambesii</name>
    <dbReference type="NCBI Taxonomy" id="2011161"/>
    <lineage>
        <taxon>Eukaryota</taxon>
        <taxon>Metazoa</taxon>
        <taxon>Ecdysozoa</taxon>
        <taxon>Nematoda</taxon>
        <taxon>Chromadorea</taxon>
        <taxon>Plectida</taxon>
        <taxon>Plectina</taxon>
        <taxon>Plectoidea</taxon>
        <taxon>Plectidae</taxon>
        <taxon>Plectus</taxon>
    </lineage>
</organism>
<dbReference type="GO" id="GO:0006227">
    <property type="term" value="P:dUDP biosynthetic process"/>
    <property type="evidence" value="ECO:0007669"/>
    <property type="project" value="TreeGrafter"/>
</dbReference>
<keyword evidence="7" id="KW-0547">Nucleotide-binding</keyword>
<dbReference type="GO" id="GO:0005829">
    <property type="term" value="C:cytosol"/>
    <property type="evidence" value="ECO:0007669"/>
    <property type="project" value="TreeGrafter"/>
</dbReference>
<dbReference type="InterPro" id="IPR018094">
    <property type="entry name" value="Thymidylate_kinase"/>
</dbReference>
<dbReference type="NCBIfam" id="TIGR00041">
    <property type="entry name" value="DTMP_kinase"/>
    <property type="match status" value="1"/>
</dbReference>